<feature type="compositionally biased region" description="Polar residues" evidence="1">
    <location>
        <begin position="87"/>
        <end position="112"/>
    </location>
</feature>
<accession>A0A843W1F6</accession>
<evidence type="ECO:0000313" key="3">
    <source>
        <dbReference type="Proteomes" id="UP000652761"/>
    </source>
</evidence>
<reference evidence="2" key="1">
    <citation type="submission" date="2017-07" db="EMBL/GenBank/DDBJ databases">
        <title>Taro Niue Genome Assembly and Annotation.</title>
        <authorList>
            <person name="Atibalentja N."/>
            <person name="Keating K."/>
            <person name="Fields C.J."/>
        </authorList>
    </citation>
    <scope>NUCLEOTIDE SEQUENCE</scope>
    <source>
        <strain evidence="2">Niue_2</strain>
        <tissue evidence="2">Leaf</tissue>
    </source>
</reference>
<organism evidence="2 3">
    <name type="scientific">Colocasia esculenta</name>
    <name type="common">Wild taro</name>
    <name type="synonym">Arum esculentum</name>
    <dbReference type="NCBI Taxonomy" id="4460"/>
    <lineage>
        <taxon>Eukaryota</taxon>
        <taxon>Viridiplantae</taxon>
        <taxon>Streptophyta</taxon>
        <taxon>Embryophyta</taxon>
        <taxon>Tracheophyta</taxon>
        <taxon>Spermatophyta</taxon>
        <taxon>Magnoliopsida</taxon>
        <taxon>Liliopsida</taxon>
        <taxon>Araceae</taxon>
        <taxon>Aroideae</taxon>
        <taxon>Colocasieae</taxon>
        <taxon>Colocasia</taxon>
    </lineage>
</organism>
<feature type="compositionally biased region" description="Low complexity" evidence="1">
    <location>
        <begin position="116"/>
        <end position="131"/>
    </location>
</feature>
<comment type="caution">
    <text evidence="2">The sequence shown here is derived from an EMBL/GenBank/DDBJ whole genome shotgun (WGS) entry which is preliminary data.</text>
</comment>
<dbReference type="Proteomes" id="UP000652761">
    <property type="component" value="Unassembled WGS sequence"/>
</dbReference>
<feature type="region of interest" description="Disordered" evidence="1">
    <location>
        <begin position="672"/>
        <end position="705"/>
    </location>
</feature>
<feature type="region of interest" description="Disordered" evidence="1">
    <location>
        <begin position="37"/>
        <end position="611"/>
    </location>
</feature>
<feature type="compositionally biased region" description="Basic and acidic residues" evidence="1">
    <location>
        <begin position="383"/>
        <end position="421"/>
    </location>
</feature>
<proteinExistence type="predicted"/>
<dbReference type="EMBL" id="NMUH01002006">
    <property type="protein sequence ID" value="MQL97139.1"/>
    <property type="molecule type" value="Genomic_DNA"/>
</dbReference>
<dbReference type="OrthoDB" id="1709592at2759"/>
<evidence type="ECO:0000313" key="2">
    <source>
        <dbReference type="EMBL" id="MQL97139.1"/>
    </source>
</evidence>
<dbReference type="PRINTS" id="PR01217">
    <property type="entry name" value="PRICHEXTENSN"/>
</dbReference>
<feature type="region of interest" description="Disordered" evidence="1">
    <location>
        <begin position="784"/>
        <end position="810"/>
    </location>
</feature>
<dbReference type="AlphaFoldDB" id="A0A843W1F6"/>
<feature type="compositionally biased region" description="Pro residues" evidence="1">
    <location>
        <begin position="251"/>
        <end position="287"/>
    </location>
</feature>
<dbReference type="PANTHER" id="PTHR33472">
    <property type="entry name" value="OS01G0106600 PROTEIN"/>
    <property type="match status" value="1"/>
</dbReference>
<name>A0A843W1F6_COLES</name>
<gene>
    <name evidence="2" type="ORF">Taro_029824</name>
</gene>
<keyword evidence="3" id="KW-1185">Reference proteome</keyword>
<feature type="compositionally biased region" description="Pro residues" evidence="1">
    <location>
        <begin position="228"/>
        <end position="243"/>
    </location>
</feature>
<dbReference type="PANTHER" id="PTHR33472:SF28">
    <property type="entry name" value="BROMO AND FHA DOMAIN-CONTAINING PROTEIN DDB_G0267958"/>
    <property type="match status" value="1"/>
</dbReference>
<feature type="region of interest" description="Disordered" evidence="1">
    <location>
        <begin position="745"/>
        <end position="772"/>
    </location>
</feature>
<feature type="compositionally biased region" description="Basic and acidic residues" evidence="1">
    <location>
        <begin position="551"/>
        <end position="567"/>
    </location>
</feature>
<feature type="compositionally biased region" description="Basic and acidic residues" evidence="1">
    <location>
        <begin position="429"/>
        <end position="452"/>
    </location>
</feature>
<feature type="compositionally biased region" description="Basic and acidic residues" evidence="1">
    <location>
        <begin position="463"/>
        <end position="482"/>
    </location>
</feature>
<feature type="compositionally biased region" description="Low complexity" evidence="1">
    <location>
        <begin position="535"/>
        <end position="546"/>
    </location>
</feature>
<evidence type="ECO:0000256" key="1">
    <source>
        <dbReference type="SAM" id="MobiDB-lite"/>
    </source>
</evidence>
<protein>
    <submittedName>
        <fullName evidence="2">Uncharacterized protein</fullName>
    </submittedName>
</protein>
<feature type="compositionally biased region" description="Basic and acidic residues" evidence="1">
    <location>
        <begin position="801"/>
        <end position="810"/>
    </location>
</feature>
<sequence>MHGFPIPTRAAAKSCYMPRFLGGGGEACECPLPLPLESHFPNHRNSRSAEMATRDRGRQQSFRSRLLSWAGTTAPPRGPSQRQPSRVTTTLAQPQSPASAEGQPSSQGQTQPRPQPSFSPSGAPARRSSSSQPPPPSSAKPPQMGAAPSRPASDTRPPWTSPGPTQSTPRAPPLTSPLSDGASPRSQRGEGAPQPTLRIPSRQLSRTYTQPPSPPGPTPQTQAAALPGPSPSPPPPPASPAPPAITTEPEAPSPTPSPALSPPAKPPSPQIRPPSPKEIPELPPPAPKVLQLEAASTKQEGKEEETTTSPTAKSQPQETSQEEDQTTTDPASMRIEVARRPPATEAGDKHISTVTHTVQHPSPEETQRDTTGGQLPPLEDEIDQKQTKDSSKPPKPEPEGEEEEKKLDPEPEPEAKEEEKLVIAPEAGQKSDPRLLHETEREVDGPDEEKRTVNQAELDQESDPYRPKDIDINPEEAKKETPNTRPLPTPAETPEIKDQRETPTSNTPETKLAPLEQTQIKDGQETAEGAEETKQTTQEPQRQPTQVHLQPIREVKLSDAPPAREKQTPLPEKGPAPPTSTTKGKEGKIAISTVARASASSRGEQSGGLHKEIKEGISRLVQSLAVQHTQQTGGGQGISIITLAGDNQGATMYVGHGTPTREGNKNVFVHKGPSANDGGDAVAPGEDSGQKKTEQQPMPTTETNANVNSNVQAVNNSILHDSCCSEENPGVHLVLSTKPLELAPQKETAKPAQLQRPRTRPPLLQKMAQEPTVRRRCLRAMFLESSDDDPQKPRRHGCRFSCEETKSAKG</sequence>